<feature type="compositionally biased region" description="Low complexity" evidence="1">
    <location>
        <begin position="13"/>
        <end position="45"/>
    </location>
</feature>
<dbReference type="EMBL" id="CADCVS010000576">
    <property type="protein sequence ID" value="CAA9537564.1"/>
    <property type="molecule type" value="Genomic_DNA"/>
</dbReference>
<feature type="compositionally biased region" description="Basic residues" evidence="1">
    <location>
        <begin position="174"/>
        <end position="185"/>
    </location>
</feature>
<feature type="non-terminal residue" evidence="2">
    <location>
        <position position="521"/>
    </location>
</feature>
<feature type="compositionally biased region" description="Basic residues" evidence="1">
    <location>
        <begin position="466"/>
        <end position="480"/>
    </location>
</feature>
<feature type="compositionally biased region" description="Basic residues" evidence="1">
    <location>
        <begin position="427"/>
        <end position="452"/>
    </location>
</feature>
<feature type="compositionally biased region" description="Low complexity" evidence="1">
    <location>
        <begin position="414"/>
        <end position="426"/>
    </location>
</feature>
<feature type="compositionally biased region" description="Low complexity" evidence="1">
    <location>
        <begin position="490"/>
        <end position="499"/>
    </location>
</feature>
<sequence length="521" mass="57795">GRARRLPEDRAGPRAGALPAGAPARLPRVRGDPAGAAAARAGRALHGVRRAVLPQRLPGRQPHPGLERPGHARPLARRDRPAPPDQQLPRVHRPAVPRALRGGLRARDPRGRRGLHQADRDGDHRPRLGGGLGATGRAGAAHGPLRRGDRGGPGRHGGRPAARPLGPLRDGLRARRGGRRARPLRRAGLQDREVPRRAPHPPDARGGRDLRVRRRRRRRRHRRAAPRDLRRDRRRHGLPGPARPARPRPRAARRALRDGLPLPAQPLGRAGALQRQRRGPAAARRAPARRRRAHHRGRQARDRDRRRGHGRGLRRQLAARGRRVGDPDRAARRAARHAPRRPDAVAALAGQAAHLLRPQGGRRPRLRDLHDRADRRRGRPRPRDPLGAELGRAAVRGDPGHRDDAARRPRPARDGLPASRAAAARAARGRARRPRQRQGRHLRRFGRRRVRGGRCAPRAVADRVGHQRRAPVRAHGRPLPRRPAGDRSALRALPGGLRALRLEGHGRRSAPEGDLRRRPRV</sequence>
<feature type="compositionally biased region" description="Basic and acidic residues" evidence="1">
    <location>
        <begin position="65"/>
        <end position="82"/>
    </location>
</feature>
<feature type="compositionally biased region" description="Low complexity" evidence="1">
    <location>
        <begin position="159"/>
        <end position="169"/>
    </location>
</feature>
<feature type="compositionally biased region" description="Basic and acidic residues" evidence="1">
    <location>
        <begin position="188"/>
        <end position="210"/>
    </location>
</feature>
<dbReference type="EC" id="1.4.1.13" evidence="2"/>
<reference evidence="2" key="1">
    <citation type="submission" date="2020-02" db="EMBL/GenBank/DDBJ databases">
        <authorList>
            <person name="Meier V. D."/>
        </authorList>
    </citation>
    <scope>NUCLEOTIDE SEQUENCE</scope>
    <source>
        <strain evidence="2">AVDCRST_MAG30</strain>
    </source>
</reference>
<feature type="compositionally biased region" description="Basic residues" evidence="1">
    <location>
        <begin position="286"/>
        <end position="298"/>
    </location>
</feature>
<feature type="compositionally biased region" description="Low complexity" evidence="1">
    <location>
        <begin position="344"/>
        <end position="359"/>
    </location>
</feature>
<evidence type="ECO:0000313" key="2">
    <source>
        <dbReference type="EMBL" id="CAA9537564.1"/>
    </source>
</evidence>
<feature type="compositionally biased region" description="Basic and acidic residues" evidence="1">
    <location>
        <begin position="1"/>
        <end position="12"/>
    </location>
</feature>
<feature type="compositionally biased region" description="Basic and acidic residues" evidence="1">
    <location>
        <begin position="105"/>
        <end position="126"/>
    </location>
</feature>
<gene>
    <name evidence="2" type="ORF">AVDCRST_MAG30-4390</name>
</gene>
<feature type="region of interest" description="Disordered" evidence="1">
    <location>
        <begin position="1"/>
        <end position="521"/>
    </location>
</feature>
<feature type="non-terminal residue" evidence="2">
    <location>
        <position position="1"/>
    </location>
</feature>
<feature type="compositionally biased region" description="Low complexity" evidence="1">
    <location>
        <begin position="258"/>
        <end position="285"/>
    </location>
</feature>
<keyword evidence="2" id="KW-0560">Oxidoreductase</keyword>
<dbReference type="GO" id="GO:0004355">
    <property type="term" value="F:glutamate synthase (NADPH) activity"/>
    <property type="evidence" value="ECO:0007669"/>
    <property type="project" value="UniProtKB-EC"/>
</dbReference>
<feature type="compositionally biased region" description="Basic and acidic residues" evidence="1">
    <location>
        <begin position="500"/>
        <end position="521"/>
    </location>
</feature>
<proteinExistence type="predicted"/>
<name>A0A6J4U1J0_9ACTN</name>
<feature type="compositionally biased region" description="Basic residues" evidence="1">
    <location>
        <begin position="245"/>
        <end position="254"/>
    </location>
</feature>
<evidence type="ECO:0000256" key="1">
    <source>
        <dbReference type="SAM" id="MobiDB-lite"/>
    </source>
</evidence>
<accession>A0A6J4U1J0</accession>
<organism evidence="2">
    <name type="scientific">uncultured Solirubrobacteraceae bacterium</name>
    <dbReference type="NCBI Taxonomy" id="1162706"/>
    <lineage>
        <taxon>Bacteria</taxon>
        <taxon>Bacillati</taxon>
        <taxon>Actinomycetota</taxon>
        <taxon>Thermoleophilia</taxon>
        <taxon>Solirubrobacterales</taxon>
        <taxon>Solirubrobacteraceae</taxon>
        <taxon>environmental samples</taxon>
    </lineage>
</organism>
<protein>
    <submittedName>
        <fullName evidence="2">Glutamate synthase [NADPH] small chain</fullName>
        <ecNumber evidence="2">1.4.1.13</ecNumber>
    </submittedName>
</protein>
<feature type="compositionally biased region" description="Basic and acidic residues" evidence="1">
    <location>
        <begin position="398"/>
        <end position="413"/>
    </location>
</feature>
<dbReference type="AlphaFoldDB" id="A0A6J4U1J0"/>
<feature type="compositionally biased region" description="Basic residues" evidence="1">
    <location>
        <begin position="211"/>
        <end position="224"/>
    </location>
</feature>